<proteinExistence type="predicted"/>
<name>Q0SD72_RHOJR</name>
<dbReference type="EMBL" id="CP000431">
    <property type="protein sequence ID" value="ABG94514.1"/>
    <property type="molecule type" value="Genomic_DNA"/>
</dbReference>
<evidence type="ECO:0000313" key="3">
    <source>
        <dbReference type="Proteomes" id="UP000008710"/>
    </source>
</evidence>
<dbReference type="AlphaFoldDB" id="Q0SD72"/>
<protein>
    <submittedName>
        <fullName evidence="2">Uncharacterized protein</fullName>
    </submittedName>
</protein>
<reference evidence="3" key="1">
    <citation type="journal article" date="2006" name="Proc. Natl. Acad. Sci. U.S.A.">
        <title>The complete genome of Rhodococcus sp. RHA1 provides insights into a catabolic powerhouse.</title>
        <authorList>
            <person name="McLeod M.P."/>
            <person name="Warren R.L."/>
            <person name="Hsiao W.W.L."/>
            <person name="Araki N."/>
            <person name="Myhre M."/>
            <person name="Fernandes C."/>
            <person name="Miyazawa D."/>
            <person name="Wong W."/>
            <person name="Lillquist A.L."/>
            <person name="Wang D."/>
            <person name="Dosanjh M."/>
            <person name="Hara H."/>
            <person name="Petrescu A."/>
            <person name="Morin R.D."/>
            <person name="Yang G."/>
            <person name="Stott J.M."/>
            <person name="Schein J.E."/>
            <person name="Shin H."/>
            <person name="Smailus D."/>
            <person name="Siddiqui A.S."/>
            <person name="Marra M.A."/>
            <person name="Jones S.J.M."/>
            <person name="Holt R."/>
            <person name="Brinkman F.S.L."/>
            <person name="Miyauchi K."/>
            <person name="Fukuda M."/>
            <person name="Davies J.E."/>
            <person name="Mohn W.W."/>
            <person name="Eltis L.D."/>
        </authorList>
    </citation>
    <scope>NUCLEOTIDE SEQUENCE [LARGE SCALE GENOMIC DNA]</scope>
    <source>
        <strain evidence="3">RHA1</strain>
    </source>
</reference>
<accession>Q0SD72</accession>
<dbReference type="KEGG" id="rha:RHA1_ro02709"/>
<feature type="region of interest" description="Disordered" evidence="1">
    <location>
        <begin position="63"/>
        <end position="107"/>
    </location>
</feature>
<organism evidence="2 3">
    <name type="scientific">Rhodococcus jostii (strain RHA1)</name>
    <dbReference type="NCBI Taxonomy" id="101510"/>
    <lineage>
        <taxon>Bacteria</taxon>
        <taxon>Bacillati</taxon>
        <taxon>Actinomycetota</taxon>
        <taxon>Actinomycetes</taxon>
        <taxon>Mycobacteriales</taxon>
        <taxon>Nocardiaceae</taxon>
        <taxon>Rhodococcus</taxon>
    </lineage>
</organism>
<dbReference type="Proteomes" id="UP000008710">
    <property type="component" value="Chromosome"/>
</dbReference>
<evidence type="ECO:0000313" key="2">
    <source>
        <dbReference type="EMBL" id="ABG94514.1"/>
    </source>
</evidence>
<gene>
    <name evidence="2" type="ordered locus">RHA1_ro02709</name>
</gene>
<sequence length="158" mass="16795">MTVGVPVIPDGVSVAVDTGRSRKPRRRVIQVTQFDTSTMLLSSVLGRCTNALALMFPASGSQTAGAGGRRRVSPQRGGVVVDASGTVPDRHQFGRNRGRPLAGTRTRHRSLEHQCRIPFRFIPMCATVGGVTIFAGSGLSCAVRAVTRAICDEVNANH</sequence>
<dbReference type="HOGENOM" id="CLU_1668036_0_0_11"/>
<evidence type="ECO:0000256" key="1">
    <source>
        <dbReference type="SAM" id="MobiDB-lite"/>
    </source>
</evidence>